<accession>A0A5A7R8U5</accession>
<dbReference type="PANTHER" id="PTHR33399:SF3">
    <property type="entry name" value="OXYGEN-EVOLVING ENHANCER PROTEIN 3-1, CHLOROPLASTIC"/>
    <property type="match status" value="1"/>
</dbReference>
<dbReference type="InterPro" id="IPR054099">
    <property type="entry name" value="PSII_PsbQ_pln"/>
</dbReference>
<protein>
    <submittedName>
        <fullName evidence="11">Oxygen-evolving enhancer protein 3</fullName>
    </submittedName>
</protein>
<evidence type="ECO:0000256" key="6">
    <source>
        <dbReference type="ARBA" id="ARBA00023078"/>
    </source>
</evidence>
<name>A0A5A7R8U5_STRAF</name>
<evidence type="ECO:0000256" key="7">
    <source>
        <dbReference type="ARBA" id="ARBA00023136"/>
    </source>
</evidence>
<keyword evidence="4" id="KW-0934">Plastid</keyword>
<evidence type="ECO:0000256" key="10">
    <source>
        <dbReference type="SAM" id="MobiDB-lite"/>
    </source>
</evidence>
<evidence type="ECO:0000313" key="11">
    <source>
        <dbReference type="EMBL" id="GER52987.1"/>
    </source>
</evidence>
<evidence type="ECO:0000256" key="8">
    <source>
        <dbReference type="ARBA" id="ARBA00023276"/>
    </source>
</evidence>
<dbReference type="Pfam" id="PF05757">
    <property type="entry name" value="PsbQ"/>
    <property type="match status" value="1"/>
</dbReference>
<keyword evidence="7" id="KW-0472">Membrane</keyword>
<dbReference type="EMBL" id="BKCP01010514">
    <property type="protein sequence ID" value="GER52987.1"/>
    <property type="molecule type" value="Genomic_DNA"/>
</dbReference>
<dbReference type="GO" id="GO:0019898">
    <property type="term" value="C:extrinsic component of membrane"/>
    <property type="evidence" value="ECO:0007669"/>
    <property type="project" value="InterPro"/>
</dbReference>
<organism evidence="11 12">
    <name type="scientific">Striga asiatica</name>
    <name type="common">Asiatic witchweed</name>
    <name type="synonym">Buchnera asiatica</name>
    <dbReference type="NCBI Taxonomy" id="4170"/>
    <lineage>
        <taxon>Eukaryota</taxon>
        <taxon>Viridiplantae</taxon>
        <taxon>Streptophyta</taxon>
        <taxon>Embryophyta</taxon>
        <taxon>Tracheophyta</taxon>
        <taxon>Spermatophyta</taxon>
        <taxon>Magnoliopsida</taxon>
        <taxon>eudicotyledons</taxon>
        <taxon>Gunneridae</taxon>
        <taxon>Pentapetalae</taxon>
        <taxon>asterids</taxon>
        <taxon>lamiids</taxon>
        <taxon>Lamiales</taxon>
        <taxon>Orobanchaceae</taxon>
        <taxon>Buchnereae</taxon>
        <taxon>Striga</taxon>
    </lineage>
</organism>
<evidence type="ECO:0000256" key="4">
    <source>
        <dbReference type="ARBA" id="ARBA00022640"/>
    </source>
</evidence>
<dbReference type="InterPro" id="IPR008797">
    <property type="entry name" value="PSII_PsbQ"/>
</dbReference>
<dbReference type="GO" id="GO:0009654">
    <property type="term" value="C:photosystem II oxygen evolving complex"/>
    <property type="evidence" value="ECO:0007669"/>
    <property type="project" value="InterPro"/>
</dbReference>
<dbReference type="GO" id="GO:0009767">
    <property type="term" value="P:photosynthetic electron transport chain"/>
    <property type="evidence" value="ECO:0007669"/>
    <property type="project" value="TreeGrafter"/>
</dbReference>
<keyword evidence="6" id="KW-0793">Thylakoid</keyword>
<keyword evidence="2" id="KW-0150">Chloroplast</keyword>
<evidence type="ECO:0000256" key="9">
    <source>
        <dbReference type="ARBA" id="ARBA00035649"/>
    </source>
</evidence>
<keyword evidence="12" id="KW-1185">Reference proteome</keyword>
<dbReference type="Proteomes" id="UP000325081">
    <property type="component" value="Unassembled WGS sequence"/>
</dbReference>
<comment type="similarity">
    <text evidence="9">Belongs to the PsbQ family.</text>
</comment>
<comment type="subcellular location">
    <subcellularLocation>
        <location evidence="1">Plastid</location>
        <location evidence="1">Chloroplast thylakoid membrane</location>
    </subcellularLocation>
</comment>
<dbReference type="AlphaFoldDB" id="A0A5A7R8U5"/>
<comment type="caution">
    <text evidence="11">The sequence shown here is derived from an EMBL/GenBank/DDBJ whole genome shotgun (WGS) entry which is preliminary data.</text>
</comment>
<keyword evidence="8" id="KW-0604">Photosystem II</keyword>
<evidence type="ECO:0000256" key="1">
    <source>
        <dbReference type="ARBA" id="ARBA00004334"/>
    </source>
</evidence>
<gene>
    <name evidence="11" type="ORF">STAS_30469</name>
</gene>
<keyword evidence="5" id="KW-0809">Transit peptide</keyword>
<dbReference type="SUPFAM" id="SSF101112">
    <property type="entry name" value="Oxygen-evolving enhancer protein 3"/>
    <property type="match status" value="1"/>
</dbReference>
<dbReference type="InterPro" id="IPR023222">
    <property type="entry name" value="PsbQ-like_dom_sf"/>
</dbReference>
<evidence type="ECO:0000313" key="12">
    <source>
        <dbReference type="Proteomes" id="UP000325081"/>
    </source>
</evidence>
<dbReference type="GO" id="GO:0009535">
    <property type="term" value="C:chloroplast thylakoid membrane"/>
    <property type="evidence" value="ECO:0007669"/>
    <property type="project" value="UniProtKB-SubCell"/>
</dbReference>
<keyword evidence="3" id="KW-0602">Photosynthesis</keyword>
<evidence type="ECO:0000256" key="3">
    <source>
        <dbReference type="ARBA" id="ARBA00022531"/>
    </source>
</evidence>
<dbReference type="PANTHER" id="PTHR33399">
    <property type="entry name" value="OXYGEN-EVOLVING ENHANCER PROTEIN 3-1, CHLOROPLASTIC"/>
    <property type="match status" value="1"/>
</dbReference>
<evidence type="ECO:0000256" key="5">
    <source>
        <dbReference type="ARBA" id="ARBA00022946"/>
    </source>
</evidence>
<feature type="region of interest" description="Disordered" evidence="10">
    <location>
        <begin position="1"/>
        <end position="21"/>
    </location>
</feature>
<reference evidence="12" key="1">
    <citation type="journal article" date="2019" name="Curr. Biol.">
        <title>Genome Sequence of Striga asiatica Provides Insight into the Evolution of Plant Parasitism.</title>
        <authorList>
            <person name="Yoshida S."/>
            <person name="Kim S."/>
            <person name="Wafula E.K."/>
            <person name="Tanskanen J."/>
            <person name="Kim Y.M."/>
            <person name="Honaas L."/>
            <person name="Yang Z."/>
            <person name="Spallek T."/>
            <person name="Conn C.E."/>
            <person name="Ichihashi Y."/>
            <person name="Cheong K."/>
            <person name="Cui S."/>
            <person name="Der J.P."/>
            <person name="Gundlach H."/>
            <person name="Jiao Y."/>
            <person name="Hori C."/>
            <person name="Ishida J.K."/>
            <person name="Kasahara H."/>
            <person name="Kiba T."/>
            <person name="Kim M.S."/>
            <person name="Koo N."/>
            <person name="Laohavisit A."/>
            <person name="Lee Y.H."/>
            <person name="Lumba S."/>
            <person name="McCourt P."/>
            <person name="Mortimer J.C."/>
            <person name="Mutuku J.M."/>
            <person name="Nomura T."/>
            <person name="Sasaki-Sekimoto Y."/>
            <person name="Seto Y."/>
            <person name="Wang Y."/>
            <person name="Wakatake T."/>
            <person name="Sakakibara H."/>
            <person name="Demura T."/>
            <person name="Yamaguchi S."/>
            <person name="Yoneyama K."/>
            <person name="Manabe R.I."/>
            <person name="Nelson D.C."/>
            <person name="Schulman A.H."/>
            <person name="Timko M.P."/>
            <person name="dePamphilis C.W."/>
            <person name="Choi D."/>
            <person name="Shirasu K."/>
        </authorList>
    </citation>
    <scope>NUCLEOTIDE SEQUENCE [LARGE SCALE GENOMIC DNA]</scope>
    <source>
        <strain evidence="12">cv. UVA1</strain>
    </source>
</reference>
<evidence type="ECO:0000256" key="2">
    <source>
        <dbReference type="ARBA" id="ARBA00022528"/>
    </source>
</evidence>
<dbReference type="GO" id="GO:0005509">
    <property type="term" value="F:calcium ion binding"/>
    <property type="evidence" value="ECO:0007669"/>
    <property type="project" value="InterPro"/>
</dbReference>
<dbReference type="OrthoDB" id="497707at2759"/>
<sequence length="441" mass="48691">MASMGCLQRGSSQPVLDGSLRSSRLSRTNAARICLSRLGLRVRAQQQPSSAETEPSRRAMLGLVASGIASVSFVQAVLAEAKPIKIGPPPPPSGGLRLIQFLQLQFSRLWKFVEAGTLNSDEARDFNLPLKDRFYLQPKTPAEAAARAKESAKEIFAVKAQIDKKAWPYVQNDLRLRAEYLRYDLNTVISAKPKEEKKALKDLSAKLFQTISNLDHAAKIKSSQEAEKYYAETVSALNDVLSKLGSQIRRLPNILHLARLHIIREYFASLHPKPYLPFPRKQRDKLVIIPFLKKREPNNPLLPTPNPPLVIRQLHHLQIGPHNICNRKLPGPVHIPIVPPPRIGPAQFPKTANRKLLCLQRFPRAGQAGGENLAPVKARFRVEVKRDDPVALGGPNEGEGEPVAALVRAGQLEGPFSGWVPEVVNVLGGVLQDEKAVEAGC</sequence>
<proteinExistence type="inferred from homology"/>
<dbReference type="Gene3D" id="1.20.120.290">
    <property type="entry name" value="Oxygen-evolving enhancer protein 3 (PsbQ), four-helix up-down bundle"/>
    <property type="match status" value="1"/>
</dbReference>